<dbReference type="InterPro" id="IPR027417">
    <property type="entry name" value="P-loop_NTPase"/>
</dbReference>
<dbReference type="InterPro" id="IPR032171">
    <property type="entry name" value="COR-A"/>
</dbReference>
<sequence>MMIKWAGLRALNLNAEDRETQNMQEDEKMNTNISQRDDMSTFKEDTATDAKYSLNNSEQKNEYSLLVIPDDVTITANVNLDKNEDTNDSSSLVIPVDCITDTMVNLDNNEDTIESSSLVIPVDFTTDAKANLDINEDTNKSSSLVKPQDFTSDTKVDKDNNKEKNKSSSLEMPADLMSNVFSTSTVNTPSNLYALCELWDFAGQKEFYATHQTFLTSSAVYLVVADMKDDIRNEGLSRCFADFQNIGEYIDFWFDSIHCHRTTDEPHNNGHFNPAILLVFTGKDKYDKEEDLKKREKELYDQLDQVLGFQSKYHHLRIKYYLSNTIDTEEEFEKLQYAIYETAREMDNWGSAFPLKWILLEHLIEINKSKGRNFISLNDMFKLARHHDIKILKEDELLLFLRFQHNIGNIIFFENVRDLIILRPQWLADAFRCLVSDRFDDSKLHHREDWTLFKRQGKISESLITELFESKDGCQFSGQKNNLQKVMEKLDIIVKIEESSYIIPSKMPSSTFATVCEKFGILTKICKRTSWLCFKFEFLPPSFFNHLSAWFIRKYHPSKADGGIALYRGICMFDFEESGCKKY</sequence>
<evidence type="ECO:0000259" key="3">
    <source>
        <dbReference type="Pfam" id="PF16095"/>
    </source>
</evidence>
<dbReference type="PANTHER" id="PTHR47679:SF2">
    <property type="entry name" value="C-TERMINAL OF ROC (COR) DOMAIN-CONTAINING PROTEIN"/>
    <property type="match status" value="1"/>
</dbReference>
<keyword evidence="1" id="KW-0677">Repeat</keyword>
<dbReference type="InterPro" id="IPR036388">
    <property type="entry name" value="WH-like_DNA-bd_sf"/>
</dbReference>
<feature type="compositionally biased region" description="Polar residues" evidence="2">
    <location>
        <begin position="140"/>
        <end position="151"/>
    </location>
</feature>
<dbReference type="PANTHER" id="PTHR47679">
    <property type="entry name" value="PROTEIN TORNADO 1"/>
    <property type="match status" value="1"/>
</dbReference>
<dbReference type="EMBL" id="CAJPWZ010002739">
    <property type="protein sequence ID" value="CAG2244524.1"/>
    <property type="molecule type" value="Genomic_DNA"/>
</dbReference>
<dbReference type="SUPFAM" id="SSF52540">
    <property type="entry name" value="P-loop containing nucleoside triphosphate hydrolases"/>
    <property type="match status" value="1"/>
</dbReference>
<feature type="domain" description="COR" evidence="3">
    <location>
        <begin position="354"/>
        <end position="505"/>
    </location>
</feature>
<evidence type="ECO:0000256" key="1">
    <source>
        <dbReference type="ARBA" id="ARBA00022737"/>
    </source>
</evidence>
<comment type="caution">
    <text evidence="4">The sequence shown here is derived from an EMBL/GenBank/DDBJ whole genome shotgun (WGS) entry which is preliminary data.</text>
</comment>
<dbReference type="Gene3D" id="3.40.50.300">
    <property type="entry name" value="P-loop containing nucleotide triphosphate hydrolases"/>
    <property type="match status" value="1"/>
</dbReference>
<keyword evidence="5" id="KW-1185">Reference proteome</keyword>
<dbReference type="Proteomes" id="UP000683360">
    <property type="component" value="Unassembled WGS sequence"/>
</dbReference>
<reference evidence="4" key="1">
    <citation type="submission" date="2021-03" db="EMBL/GenBank/DDBJ databases">
        <authorList>
            <person name="Bekaert M."/>
        </authorList>
    </citation>
    <scope>NUCLEOTIDE SEQUENCE</scope>
</reference>
<proteinExistence type="predicted"/>
<feature type="region of interest" description="Disordered" evidence="2">
    <location>
        <begin position="139"/>
        <end position="169"/>
    </location>
</feature>
<dbReference type="Pfam" id="PF08477">
    <property type="entry name" value="Roc"/>
    <property type="match status" value="1"/>
</dbReference>
<name>A0A8S3UKV0_MYTED</name>
<protein>
    <recommendedName>
        <fullName evidence="3">COR domain-containing protein</fullName>
    </recommendedName>
</protein>
<dbReference type="AlphaFoldDB" id="A0A8S3UKV0"/>
<accession>A0A8S3UKV0</accession>
<organism evidence="4 5">
    <name type="scientific">Mytilus edulis</name>
    <name type="common">Blue mussel</name>
    <dbReference type="NCBI Taxonomy" id="6550"/>
    <lineage>
        <taxon>Eukaryota</taxon>
        <taxon>Metazoa</taxon>
        <taxon>Spiralia</taxon>
        <taxon>Lophotrochozoa</taxon>
        <taxon>Mollusca</taxon>
        <taxon>Bivalvia</taxon>
        <taxon>Autobranchia</taxon>
        <taxon>Pteriomorphia</taxon>
        <taxon>Mytilida</taxon>
        <taxon>Mytiloidea</taxon>
        <taxon>Mytilidae</taxon>
        <taxon>Mytilinae</taxon>
        <taxon>Mytilus</taxon>
    </lineage>
</organism>
<evidence type="ECO:0000256" key="2">
    <source>
        <dbReference type="SAM" id="MobiDB-lite"/>
    </source>
</evidence>
<dbReference type="Pfam" id="PF16095">
    <property type="entry name" value="COR-A"/>
    <property type="match status" value="1"/>
</dbReference>
<gene>
    <name evidence="4" type="ORF">MEDL_56584</name>
</gene>
<dbReference type="OrthoDB" id="5962960at2759"/>
<feature type="compositionally biased region" description="Basic and acidic residues" evidence="2">
    <location>
        <begin position="152"/>
        <end position="166"/>
    </location>
</feature>
<evidence type="ECO:0000313" key="4">
    <source>
        <dbReference type="EMBL" id="CAG2244524.1"/>
    </source>
</evidence>
<evidence type="ECO:0000313" key="5">
    <source>
        <dbReference type="Proteomes" id="UP000683360"/>
    </source>
</evidence>
<dbReference type="Gene3D" id="1.10.10.10">
    <property type="entry name" value="Winged helix-like DNA-binding domain superfamily/Winged helix DNA-binding domain"/>
    <property type="match status" value="1"/>
</dbReference>